<dbReference type="GO" id="GO:0005634">
    <property type="term" value="C:nucleus"/>
    <property type="evidence" value="ECO:0007669"/>
    <property type="project" value="UniProtKB-SubCell"/>
</dbReference>
<dbReference type="GO" id="GO:0030042">
    <property type="term" value="P:actin filament depolymerization"/>
    <property type="evidence" value="ECO:0007669"/>
    <property type="project" value="EnsemblFungi"/>
</dbReference>
<dbReference type="GO" id="GO:0051016">
    <property type="term" value="P:barbed-end actin filament capping"/>
    <property type="evidence" value="ECO:0007669"/>
    <property type="project" value="EnsemblFungi"/>
</dbReference>
<comment type="similarity">
    <text evidence="6">Belongs to the WD repeat AIP1 family.</text>
</comment>
<dbReference type="GeneID" id="30965637"/>
<dbReference type="Proteomes" id="UP000095038">
    <property type="component" value="Unassembled WGS sequence"/>
</dbReference>
<dbReference type="FunFam" id="2.130.10.10:FF:000167">
    <property type="entry name" value="Actin-interacting protein 1"/>
    <property type="match status" value="1"/>
</dbReference>
<dbReference type="InterPro" id="IPR020472">
    <property type="entry name" value="WD40_PAC1"/>
</dbReference>
<evidence type="ECO:0000256" key="4">
    <source>
        <dbReference type="ARBA" id="ARBA00022737"/>
    </source>
</evidence>
<keyword evidence="2" id="KW-0813">Transport</keyword>
<evidence type="ECO:0000313" key="9">
    <source>
        <dbReference type="EMBL" id="ODV59135.1"/>
    </source>
</evidence>
<evidence type="ECO:0000256" key="3">
    <source>
        <dbReference type="ARBA" id="ARBA00022574"/>
    </source>
</evidence>
<evidence type="ECO:0000256" key="6">
    <source>
        <dbReference type="ARBA" id="ARBA00038366"/>
    </source>
</evidence>
<dbReference type="PROSITE" id="PS50082">
    <property type="entry name" value="WD_REPEATS_2"/>
    <property type="match status" value="6"/>
</dbReference>
<dbReference type="STRING" id="1344418.A0A1D2VBZ4"/>
<dbReference type="PROSITE" id="PS00678">
    <property type="entry name" value="WD_REPEATS_1"/>
    <property type="match status" value="1"/>
</dbReference>
<evidence type="ECO:0000256" key="1">
    <source>
        <dbReference type="ARBA" id="ARBA00004123"/>
    </source>
</evidence>
<dbReference type="InterPro" id="IPR039462">
    <property type="entry name" value="Nup159/Nup146_N"/>
</dbReference>
<accession>A0A1D2VBZ4</accession>
<feature type="repeat" description="WD" evidence="7">
    <location>
        <begin position="325"/>
        <end position="364"/>
    </location>
</feature>
<dbReference type="RefSeq" id="XP_020045442.1">
    <property type="nucleotide sequence ID" value="XM_020192001.1"/>
</dbReference>
<dbReference type="InterPro" id="IPR001680">
    <property type="entry name" value="WD40_rpt"/>
</dbReference>
<feature type="repeat" description="WD" evidence="7">
    <location>
        <begin position="55"/>
        <end position="96"/>
    </location>
</feature>
<evidence type="ECO:0000259" key="8">
    <source>
        <dbReference type="Pfam" id="PF16755"/>
    </source>
</evidence>
<name>A0A1D2VBZ4_9ASCO</name>
<keyword evidence="10" id="KW-1185">Reference proteome</keyword>
<dbReference type="SUPFAM" id="SSF50978">
    <property type="entry name" value="WD40 repeat-like"/>
    <property type="match status" value="2"/>
</dbReference>
<protein>
    <submittedName>
        <fullName evidence="9">WD40 repeat-like protein</fullName>
    </submittedName>
</protein>
<dbReference type="AlphaFoldDB" id="A0A1D2VBZ4"/>
<dbReference type="InParanoid" id="A0A1D2VBZ4"/>
<proteinExistence type="inferred from homology"/>
<dbReference type="FunCoup" id="A0A1D2VBZ4">
    <property type="interactions" value="755"/>
</dbReference>
<dbReference type="GO" id="GO:0003786">
    <property type="term" value="F:actin lateral binding"/>
    <property type="evidence" value="ECO:0007669"/>
    <property type="project" value="EnsemblFungi"/>
</dbReference>
<reference evidence="10" key="1">
    <citation type="submission" date="2016-05" db="EMBL/GenBank/DDBJ databases">
        <title>Comparative genomics of biotechnologically important yeasts.</title>
        <authorList>
            <consortium name="DOE Joint Genome Institute"/>
            <person name="Riley R."/>
            <person name="Haridas S."/>
            <person name="Wolfe K.H."/>
            <person name="Lopes M.R."/>
            <person name="Hittinger C.T."/>
            <person name="Goker M."/>
            <person name="Salamov A."/>
            <person name="Wisecaver J."/>
            <person name="Long T.M."/>
            <person name="Aerts A.L."/>
            <person name="Barry K."/>
            <person name="Choi C."/>
            <person name="Clum A."/>
            <person name="Coughlan A.Y."/>
            <person name="Deshpande S."/>
            <person name="Douglass A.P."/>
            <person name="Hanson S.J."/>
            <person name="Klenk H.-P."/>
            <person name="Labutti K."/>
            <person name="Lapidus A."/>
            <person name="Lindquist E."/>
            <person name="Lipzen A."/>
            <person name="Meier-Kolthoff J.P."/>
            <person name="Ohm R.A."/>
            <person name="Otillar R.P."/>
            <person name="Pangilinan J."/>
            <person name="Peng Y."/>
            <person name="Rokas A."/>
            <person name="Rosa C.A."/>
            <person name="Scheuner C."/>
            <person name="Sibirny A.A."/>
            <person name="Slot J.C."/>
            <person name="Stielow J.B."/>
            <person name="Sun H."/>
            <person name="Kurtzman C.P."/>
            <person name="Blackwell M."/>
            <person name="Grigoriev I.V."/>
            <person name="Jeffries T.W."/>
        </authorList>
    </citation>
    <scope>NUCLEOTIDE SEQUENCE [LARGE SCALE GENOMIC DNA]</scope>
    <source>
        <strain evidence="10">DSM 1968</strain>
    </source>
</reference>
<keyword evidence="5" id="KW-0539">Nucleus</keyword>
<dbReference type="EMBL" id="KV454487">
    <property type="protein sequence ID" value="ODV59135.1"/>
    <property type="molecule type" value="Genomic_DNA"/>
</dbReference>
<dbReference type="GO" id="GO:0030479">
    <property type="term" value="C:actin cortical patch"/>
    <property type="evidence" value="ECO:0007669"/>
    <property type="project" value="EnsemblFungi"/>
</dbReference>
<dbReference type="PANTHER" id="PTHR19856:SF0">
    <property type="entry name" value="WD REPEAT-CONTAINING PROTEIN 1"/>
    <property type="match status" value="1"/>
</dbReference>
<evidence type="ECO:0000256" key="7">
    <source>
        <dbReference type="PROSITE-ProRule" id="PRU00221"/>
    </source>
</evidence>
<dbReference type="PANTHER" id="PTHR19856">
    <property type="entry name" value="WD-REPEATCONTAINING PROTEIN WDR1"/>
    <property type="match status" value="1"/>
</dbReference>
<evidence type="ECO:0000256" key="5">
    <source>
        <dbReference type="ARBA" id="ARBA00023242"/>
    </source>
</evidence>
<feature type="repeat" description="WD" evidence="7">
    <location>
        <begin position="543"/>
        <end position="577"/>
    </location>
</feature>
<dbReference type="GO" id="GO:0005884">
    <property type="term" value="C:actin filament"/>
    <property type="evidence" value="ECO:0007669"/>
    <property type="project" value="EnsemblFungi"/>
</dbReference>
<dbReference type="Pfam" id="PF16755">
    <property type="entry name" value="Beta-prop_NUP159_NUP214"/>
    <property type="match status" value="1"/>
</dbReference>
<sequence>MSIAQLSNYAPLPTTKRGLTVHLSYDPKSDRIAYCNGKSVFIRSVENPHHNTIQFTAHNYPTTVAKFSPTGYYIASGDESGNVKIWDCYTSKLILKNEFQIINGRINDIAWDIEGKRIIAVGNGNEKFGHCFTMDSGNSVGEISGHSAQINAVDIKPNRPYRAVTVSDDSALVFYNGPPFKFDSSVRNKHTNFIRDVKYSPDGKYIVSVGADKKIILYDGKTGQFIKEVKSNDQNKSQNHTGSIFAVAWLNSSTEIVTCSADCSIKLWDVELNLVVKTWAFNLKTLDNYQVGLIVTNHYLISLSYNGNLNYFHLVNFEETPFQVIKGHQKSITASVINSNNLFTGSYDGRICKWNLNDKTNEIASYIQGDNHSNLIVGLVSNQDNEIISTAWDDLLKKFNNLNLAAASSYQFTNDFNIKLEKQPKAIASNDSIISLISTDNTLKLFSDKNGKLINSKQFKFELSNTLDINGNLIIIGNDDDNTLLSLNTDNIDNKLEKLDISFRSKISFIKISPNREFAAIGENSGKIVLYNLKEKKIQTNKWSFHTSKINSISWNVNNKFIVSGSLDTNIIVYSVDKPMRNIKFSNAHKDGVSVVEWLSDDVIISGGSDSCVKKWKVNFHP</sequence>
<comment type="subcellular location">
    <subcellularLocation>
        <location evidence="1">Nucleus</location>
    </subcellularLocation>
</comment>
<dbReference type="GO" id="GO:0032466">
    <property type="term" value="P:negative regulation of cytokinesis"/>
    <property type="evidence" value="ECO:0007669"/>
    <property type="project" value="EnsemblFungi"/>
</dbReference>
<dbReference type="OrthoDB" id="2306at2759"/>
<dbReference type="InterPro" id="IPR015943">
    <property type="entry name" value="WD40/YVTN_repeat-like_dom_sf"/>
</dbReference>
<keyword evidence="3 7" id="KW-0853">WD repeat</keyword>
<dbReference type="PRINTS" id="PR00320">
    <property type="entry name" value="GPROTEINBRPT"/>
</dbReference>
<dbReference type="CDD" id="cd00200">
    <property type="entry name" value="WD40"/>
    <property type="match status" value="1"/>
</dbReference>
<evidence type="ECO:0000256" key="2">
    <source>
        <dbReference type="ARBA" id="ARBA00022448"/>
    </source>
</evidence>
<feature type="repeat" description="WD" evidence="7">
    <location>
        <begin position="187"/>
        <end position="228"/>
    </location>
</feature>
<dbReference type="Gene3D" id="2.130.10.10">
    <property type="entry name" value="YVTN repeat-like/Quinoprotein amine dehydrogenase"/>
    <property type="match status" value="2"/>
</dbReference>
<evidence type="ECO:0000313" key="10">
    <source>
        <dbReference type="Proteomes" id="UP000095038"/>
    </source>
</evidence>
<gene>
    <name evidence="9" type="ORF">ASCRUDRAFT_71862</name>
</gene>
<keyword evidence="4" id="KW-0677">Repeat</keyword>
<dbReference type="GO" id="GO:0051014">
    <property type="term" value="P:actin filament severing"/>
    <property type="evidence" value="ECO:0007669"/>
    <property type="project" value="EnsemblFungi"/>
</dbReference>
<dbReference type="SMART" id="SM00320">
    <property type="entry name" value="WD40"/>
    <property type="match status" value="9"/>
</dbReference>
<dbReference type="Pfam" id="PF00400">
    <property type="entry name" value="WD40"/>
    <property type="match status" value="5"/>
</dbReference>
<dbReference type="InterPro" id="IPR036322">
    <property type="entry name" value="WD40_repeat_dom_sf"/>
</dbReference>
<feature type="domain" description="Nucleoporin Nup159/Nup146 N-terminal" evidence="8">
    <location>
        <begin position="472"/>
        <end position="602"/>
    </location>
</feature>
<feature type="repeat" description="WD" evidence="7">
    <location>
        <begin position="586"/>
        <end position="622"/>
    </location>
</feature>
<dbReference type="PROSITE" id="PS50294">
    <property type="entry name" value="WD_REPEATS_REGION"/>
    <property type="match status" value="4"/>
</dbReference>
<feature type="repeat" description="WD" evidence="7">
    <location>
        <begin position="237"/>
        <end position="278"/>
    </location>
</feature>
<organism evidence="9 10">
    <name type="scientific">Ascoidea rubescens DSM 1968</name>
    <dbReference type="NCBI Taxonomy" id="1344418"/>
    <lineage>
        <taxon>Eukaryota</taxon>
        <taxon>Fungi</taxon>
        <taxon>Dikarya</taxon>
        <taxon>Ascomycota</taxon>
        <taxon>Saccharomycotina</taxon>
        <taxon>Saccharomycetes</taxon>
        <taxon>Ascoideaceae</taxon>
        <taxon>Ascoidea</taxon>
    </lineage>
</organism>
<dbReference type="InterPro" id="IPR019775">
    <property type="entry name" value="WD40_repeat_CS"/>
</dbReference>
<dbReference type="FunFam" id="2.130.10.10:FF:000102">
    <property type="entry name" value="Actin-interacting protein 1"/>
    <property type="match status" value="1"/>
</dbReference>